<feature type="compositionally biased region" description="Basic and acidic residues" evidence="1">
    <location>
        <begin position="411"/>
        <end position="423"/>
    </location>
</feature>
<organism evidence="2 3">
    <name type="scientific">Stephanodiscus triporus</name>
    <dbReference type="NCBI Taxonomy" id="2934178"/>
    <lineage>
        <taxon>Eukaryota</taxon>
        <taxon>Sar</taxon>
        <taxon>Stramenopiles</taxon>
        <taxon>Ochrophyta</taxon>
        <taxon>Bacillariophyta</taxon>
        <taxon>Coscinodiscophyceae</taxon>
        <taxon>Thalassiosirophycidae</taxon>
        <taxon>Stephanodiscales</taxon>
        <taxon>Stephanodiscaceae</taxon>
        <taxon>Stephanodiscus</taxon>
    </lineage>
</organism>
<accession>A0ABD3PH64</accession>
<dbReference type="AlphaFoldDB" id="A0ABD3PH64"/>
<comment type="caution">
    <text evidence="2">The sequence shown here is derived from an EMBL/GenBank/DDBJ whole genome shotgun (WGS) entry which is preliminary data.</text>
</comment>
<feature type="region of interest" description="Disordered" evidence="1">
    <location>
        <begin position="384"/>
        <end position="474"/>
    </location>
</feature>
<evidence type="ECO:0008006" key="4">
    <source>
        <dbReference type="Google" id="ProtNLM"/>
    </source>
</evidence>
<sequence>MTATCTSIVPIPLPADDTDRHHSLHAALSSLGAATASFDAAMDALSANAARHRRRIADLKMRTERFREALRRLDDVAAAGGASGCGGESTDGGGGGGGCRRLLLRCPGTYEGALLGLLLRDVEGGLSEVRGMTTTTTTSSSARDAARRAADDAVRRALSADASADDGMAVPSDAWLDRASTGLEGALELANDMRGVPLVSGEDVRGGGEADYRRALEALVLNASSASSSSAANNNALEGRARGAGDDESVYTTTSQMSSSMSVASGGTRMTAGQRRRWHKQQMSMKASSTSHMMPTALSPHIEIPSRQTNTSAPGRQQSHVGSQPYLCEVFHDSYGIGMEPPRGLVECPGFSPRGTREGGTEFYPPSSHVTDLHVFNTARNSYGPTTMTGGGAAAQSISGPLSGETAPPKRSMDAGDNEKSSGPRDVSPHSVIARKKQPKKQSLSHLVFMADANSTEEKDAPTLDLPETLPDSL</sequence>
<evidence type="ECO:0000313" key="3">
    <source>
        <dbReference type="Proteomes" id="UP001530315"/>
    </source>
</evidence>
<dbReference type="Proteomes" id="UP001530315">
    <property type="component" value="Unassembled WGS sequence"/>
</dbReference>
<dbReference type="EMBL" id="JALLAZ020000818">
    <property type="protein sequence ID" value="KAL3786621.1"/>
    <property type="molecule type" value="Genomic_DNA"/>
</dbReference>
<feature type="region of interest" description="Disordered" evidence="1">
    <location>
        <begin position="223"/>
        <end position="277"/>
    </location>
</feature>
<protein>
    <recommendedName>
        <fullName evidence="4">Mediator of RNA polymerase II transcription subunit 4</fullName>
    </recommendedName>
</protein>
<name>A0ABD3PH64_9STRA</name>
<feature type="compositionally biased region" description="Low complexity" evidence="1">
    <location>
        <begin position="223"/>
        <end position="237"/>
    </location>
</feature>
<proteinExistence type="predicted"/>
<evidence type="ECO:0000256" key="1">
    <source>
        <dbReference type="SAM" id="MobiDB-lite"/>
    </source>
</evidence>
<keyword evidence="3" id="KW-1185">Reference proteome</keyword>
<gene>
    <name evidence="2" type="ORF">ACHAW5_007751</name>
</gene>
<evidence type="ECO:0000313" key="2">
    <source>
        <dbReference type="EMBL" id="KAL3786621.1"/>
    </source>
</evidence>
<reference evidence="2 3" key="1">
    <citation type="submission" date="2024-10" db="EMBL/GenBank/DDBJ databases">
        <title>Updated reference genomes for cyclostephanoid diatoms.</title>
        <authorList>
            <person name="Roberts W.R."/>
            <person name="Alverson A.J."/>
        </authorList>
    </citation>
    <scope>NUCLEOTIDE SEQUENCE [LARGE SCALE GENOMIC DNA]</scope>
    <source>
        <strain evidence="2 3">AJA276-08</strain>
    </source>
</reference>
<feature type="compositionally biased region" description="Low complexity" evidence="1">
    <location>
        <begin position="250"/>
        <end position="268"/>
    </location>
</feature>